<evidence type="ECO:0000256" key="1">
    <source>
        <dbReference type="SAM" id="SignalP"/>
    </source>
</evidence>
<evidence type="ECO:0000313" key="4">
    <source>
        <dbReference type="Proteomes" id="UP000278823"/>
    </source>
</evidence>
<dbReference type="SUPFAM" id="SSF103515">
    <property type="entry name" value="Autotransporter"/>
    <property type="match status" value="1"/>
</dbReference>
<dbReference type="SMART" id="SM00869">
    <property type="entry name" value="Autotransporter"/>
    <property type="match status" value="1"/>
</dbReference>
<dbReference type="SUPFAM" id="SSF51126">
    <property type="entry name" value="Pectin lyase-like"/>
    <property type="match status" value="1"/>
</dbReference>
<keyword evidence="1" id="KW-0732">Signal</keyword>
<dbReference type="Pfam" id="PF03797">
    <property type="entry name" value="Autotransporter"/>
    <property type="match status" value="1"/>
</dbReference>
<dbReference type="InterPro" id="IPR030895">
    <property type="entry name" value="T5SS_PEPC_rpt"/>
</dbReference>
<dbReference type="Gene3D" id="2.40.128.130">
    <property type="entry name" value="Autotransporter beta-domain"/>
    <property type="match status" value="1"/>
</dbReference>
<feature type="domain" description="Autotransporter" evidence="2">
    <location>
        <begin position="918"/>
        <end position="1197"/>
    </location>
</feature>
<reference evidence="4" key="1">
    <citation type="submission" date="2018-11" db="EMBL/GenBank/DDBJ databases">
        <title>Rhizobium chutanense sp. nov., isolated from root nodules of Phaseolus vulgaris in China.</title>
        <authorList>
            <person name="Huo Y."/>
        </authorList>
    </citation>
    <scope>NUCLEOTIDE SEQUENCE [LARGE SCALE GENOMIC DNA]</scope>
    <source>
        <strain evidence="4">CCBAU 65647</strain>
    </source>
</reference>
<feature type="signal peptide" evidence="1">
    <location>
        <begin position="1"/>
        <end position="35"/>
    </location>
</feature>
<sequence length="1197" mass="117383">MHGNKFRGRGTARLMALAMSSTALVGGALSGNASAADWTGASSNDWFTIGNWNTGAVPTASDDATVNSNSPIATIDGASAHADTIVVGDSATGRLWIQNTGTLSSNNAVLGNLVGSVGMAGIAGAGATWTNSADLTIGNFGIGSLTIYGTGSATNAAGIIGAQTGSNGTVTVGGLGSTWANSGDLTVGDKGTGALTISSGGVVSNASGIVGNDALGNGTATVGGAGSTWTNSGDLTVGASGNGSLFVVNGGRVESIKSTMARSAESYATVTVDGAGSEWSSMDYLEVGHAGKAELTISNGGFVNNSYGFVGGNSEARGTIVVTGAGSLWSSTASVLIGVYGEGTLTITNGGSVKDVDSFIAYNGGSVGKAIVDGAGSTWTNSGDLTVGSEGAGSLIISNGGKVFDDNASIGGDPSGIGTAIVDGAGSTWTTTTSFGVGVSGIGHLQVSNGGALITAGADLGLLAGATGTIRVDGTGSTWTVGGGLGVGVGGNGSLTITNGGLVHGATGTVGGGGASSGAVNVDGAGSTWITDGTTAIGNSSGGTLTITNGGLVTDMFGILGLAADVTGTGIVDGPGSSWTSSSDLMVGKDGTGVLTLSNGGEASASTLVVSHNAGSTGTLNIGGAAGGPAAGAGIVNAPLVRIGAGGTVNFNHTEAAYDFGSIFDGSGTINQLAGNTNITGTSGTFVGATNVHGGRLAVNGSLAGSIVTVFGGVLGGTGTVGGIVANAGGTVGPGNSIGTLNVNGDVTFMTGSTYQVEVAGTSQSDLIAATGTATLSGGSVEVVKPAGGFVLNSHYTILTAAGGITGAFDGASAATSLPFLRFGLSTDLNNVYLDIDRSAATFASVGVTRNQKAAGAGIESTDNAIADAIIQFDTASALDAFDALSGEIHASAKGVLLEDDRFVREAALDRLRDAERGKQGDTGLWMHGFGSWGAFDGDGNAAAFDRDIGGFVVGADNEFSTDVTVGLLGGYSRSTFQLGDSRRSSGSSDNYQLGLYGGTQWGNLAFRAGTVYTWHELETSRSVDFAGFSDRLDADYSAQTAQAFGEFAYRIETGDTPVGALAFEPFANLAYVNLATDGFNESGGAAALAGRDDNSGVTFTTLGVRASTQVSGVLSARGMLGWQHAFGDTTPTSDLSFDGGSIFTVAGVPIRRDAAVIEAGLDFTVTPAATFGLSYSGQFASDANDQSVHANLSVKF</sequence>
<dbReference type="InterPro" id="IPR005546">
    <property type="entry name" value="Autotransporte_beta"/>
</dbReference>
<dbReference type="NCBIfam" id="TIGR04393">
    <property type="entry name" value="rpt_T5SS_PEPC"/>
    <property type="match status" value="10"/>
</dbReference>
<keyword evidence="4" id="KW-1185">Reference proteome</keyword>
<dbReference type="InterPro" id="IPR036709">
    <property type="entry name" value="Autotransporte_beta_dom_sf"/>
</dbReference>
<dbReference type="PROSITE" id="PS51208">
    <property type="entry name" value="AUTOTRANSPORTER"/>
    <property type="match status" value="1"/>
</dbReference>
<dbReference type="GO" id="GO:0019867">
    <property type="term" value="C:outer membrane"/>
    <property type="evidence" value="ECO:0007669"/>
    <property type="project" value="InterPro"/>
</dbReference>
<dbReference type="Proteomes" id="UP000278823">
    <property type="component" value="Unassembled WGS sequence"/>
</dbReference>
<dbReference type="InterPro" id="IPR006315">
    <property type="entry name" value="OM_autotransptr_brl_dom"/>
</dbReference>
<dbReference type="OrthoDB" id="9804931at2"/>
<name>A0A3S0T312_9HYPH</name>
<organism evidence="3 4">
    <name type="scientific">Rhizobium vallis</name>
    <dbReference type="NCBI Taxonomy" id="634290"/>
    <lineage>
        <taxon>Bacteria</taxon>
        <taxon>Pseudomonadati</taxon>
        <taxon>Pseudomonadota</taxon>
        <taxon>Alphaproteobacteria</taxon>
        <taxon>Hyphomicrobiales</taxon>
        <taxon>Rhizobiaceae</taxon>
        <taxon>Rhizobium/Agrobacterium group</taxon>
        <taxon>Rhizobium</taxon>
    </lineage>
</organism>
<dbReference type="EMBL" id="RJTH01000009">
    <property type="protein sequence ID" value="RUM22991.1"/>
    <property type="molecule type" value="Genomic_DNA"/>
</dbReference>
<accession>A0A3S0T312</accession>
<feature type="chain" id="PRO_5018587630" evidence="1">
    <location>
        <begin position="36"/>
        <end position="1197"/>
    </location>
</feature>
<comment type="caution">
    <text evidence="3">The sequence shown here is derived from an EMBL/GenBank/DDBJ whole genome shotgun (WGS) entry which is preliminary data.</text>
</comment>
<protein>
    <submittedName>
        <fullName evidence="3">Autotransporter outer membrane beta-barrel domain-containing protein</fullName>
    </submittedName>
</protein>
<dbReference type="NCBIfam" id="TIGR01414">
    <property type="entry name" value="autotrans_barl"/>
    <property type="match status" value="1"/>
</dbReference>
<dbReference type="AlphaFoldDB" id="A0A3S0T312"/>
<dbReference type="InterPro" id="IPR011050">
    <property type="entry name" value="Pectin_lyase_fold/virulence"/>
</dbReference>
<gene>
    <name evidence="3" type="ORF">EFQ99_23430</name>
</gene>
<evidence type="ECO:0000259" key="2">
    <source>
        <dbReference type="PROSITE" id="PS51208"/>
    </source>
</evidence>
<proteinExistence type="predicted"/>
<evidence type="ECO:0000313" key="3">
    <source>
        <dbReference type="EMBL" id="RUM22991.1"/>
    </source>
</evidence>